<accession>A0A2M8J5P4</accession>
<keyword evidence="7 12" id="KW-0798">TonB box</keyword>
<dbReference type="InterPro" id="IPR037066">
    <property type="entry name" value="Plug_dom_sf"/>
</dbReference>
<evidence type="ECO:0000259" key="14">
    <source>
        <dbReference type="Pfam" id="PF00593"/>
    </source>
</evidence>
<organism evidence="16 17">
    <name type="scientific">Pseudooceanicola lipolyticus</name>
    <dbReference type="NCBI Taxonomy" id="2029104"/>
    <lineage>
        <taxon>Bacteria</taxon>
        <taxon>Pseudomonadati</taxon>
        <taxon>Pseudomonadota</taxon>
        <taxon>Alphaproteobacteria</taxon>
        <taxon>Rhodobacterales</taxon>
        <taxon>Paracoccaceae</taxon>
        <taxon>Pseudooceanicola</taxon>
    </lineage>
</organism>
<comment type="similarity">
    <text evidence="2 10 12">Belongs to the TonB-dependent receptor family.</text>
</comment>
<evidence type="ECO:0000256" key="9">
    <source>
        <dbReference type="ARBA" id="ARBA00023237"/>
    </source>
</evidence>
<dbReference type="PANTHER" id="PTHR30069:SF41">
    <property type="entry name" value="HEME_HEMOPEXIN UTILIZATION PROTEIN C"/>
    <property type="match status" value="1"/>
</dbReference>
<evidence type="ECO:0000256" key="8">
    <source>
        <dbReference type="ARBA" id="ARBA00023136"/>
    </source>
</evidence>
<evidence type="ECO:0000256" key="4">
    <source>
        <dbReference type="ARBA" id="ARBA00022452"/>
    </source>
</evidence>
<evidence type="ECO:0000256" key="5">
    <source>
        <dbReference type="ARBA" id="ARBA00022692"/>
    </source>
</evidence>
<dbReference type="Proteomes" id="UP000231553">
    <property type="component" value="Unassembled WGS sequence"/>
</dbReference>
<evidence type="ECO:0000259" key="15">
    <source>
        <dbReference type="Pfam" id="PF07715"/>
    </source>
</evidence>
<comment type="caution">
    <text evidence="16">The sequence shown here is derived from an EMBL/GenBank/DDBJ whole genome shotgun (WGS) entry which is preliminary data.</text>
</comment>
<protein>
    <submittedName>
        <fullName evidence="16">TonB-dependent receptor</fullName>
    </submittedName>
</protein>
<dbReference type="InterPro" id="IPR012910">
    <property type="entry name" value="Plug_dom"/>
</dbReference>
<dbReference type="Pfam" id="PF00593">
    <property type="entry name" value="TonB_dep_Rec_b-barrel"/>
    <property type="match status" value="1"/>
</dbReference>
<dbReference type="OrthoDB" id="9760494at2"/>
<gene>
    <name evidence="16" type="ORF">CVM52_03880</name>
</gene>
<name>A0A2M8J5P4_9RHOB</name>
<feature type="short sequence motif" description="TonB C-terminal box" evidence="11">
    <location>
        <begin position="631"/>
        <end position="648"/>
    </location>
</feature>
<dbReference type="InterPro" id="IPR039426">
    <property type="entry name" value="TonB-dep_rcpt-like"/>
</dbReference>
<feature type="domain" description="TonB-dependent receptor-like beta-barrel" evidence="14">
    <location>
        <begin position="280"/>
        <end position="611"/>
    </location>
</feature>
<dbReference type="Gene3D" id="2.170.130.10">
    <property type="entry name" value="TonB-dependent receptor, plug domain"/>
    <property type="match status" value="1"/>
</dbReference>
<evidence type="ECO:0000256" key="12">
    <source>
        <dbReference type="RuleBase" id="RU003357"/>
    </source>
</evidence>
<feature type="chain" id="PRO_5014844509" evidence="13">
    <location>
        <begin position="19"/>
        <end position="648"/>
    </location>
</feature>
<evidence type="ECO:0000256" key="11">
    <source>
        <dbReference type="PROSITE-ProRule" id="PRU10144"/>
    </source>
</evidence>
<keyword evidence="17" id="KW-1185">Reference proteome</keyword>
<evidence type="ECO:0000256" key="1">
    <source>
        <dbReference type="ARBA" id="ARBA00004571"/>
    </source>
</evidence>
<dbReference type="PROSITE" id="PS52016">
    <property type="entry name" value="TONB_DEPENDENT_REC_3"/>
    <property type="match status" value="1"/>
</dbReference>
<reference evidence="16 17" key="1">
    <citation type="journal article" date="2018" name="Int. J. Syst. Evol. Microbiol.">
        <title>Pseudooceanicola lipolyticus sp. nov., a marine alphaproteobacterium, reclassification of Oceanicola flagellatus as Pseudooceanicola flagellatus comb. nov. and emended description of the genus Pseudooceanicola.</title>
        <authorList>
            <person name="Huang M.-M."/>
            <person name="Guo L.-L."/>
            <person name="Wu Y.-H."/>
            <person name="Lai Q.-L."/>
            <person name="Shao Z.-Z."/>
            <person name="Wang C.-S."/>
            <person name="Wu M."/>
            <person name="Xu X.-W."/>
        </authorList>
    </citation>
    <scope>NUCLEOTIDE SEQUENCE [LARGE SCALE GENOMIC DNA]</scope>
    <source>
        <strain evidence="16 17">157</strain>
    </source>
</reference>
<evidence type="ECO:0000256" key="7">
    <source>
        <dbReference type="ARBA" id="ARBA00023077"/>
    </source>
</evidence>
<evidence type="ECO:0000256" key="6">
    <source>
        <dbReference type="ARBA" id="ARBA00022729"/>
    </source>
</evidence>
<keyword evidence="8 10" id="KW-0472">Membrane</keyword>
<evidence type="ECO:0000256" key="2">
    <source>
        <dbReference type="ARBA" id="ARBA00009810"/>
    </source>
</evidence>
<evidence type="ECO:0000256" key="3">
    <source>
        <dbReference type="ARBA" id="ARBA00022448"/>
    </source>
</evidence>
<dbReference type="RefSeq" id="WP_100161285.1">
    <property type="nucleotide sequence ID" value="NZ_PGTB01000005.1"/>
</dbReference>
<dbReference type="EMBL" id="PGTB01000005">
    <property type="protein sequence ID" value="PJE38097.1"/>
    <property type="molecule type" value="Genomic_DNA"/>
</dbReference>
<evidence type="ECO:0000313" key="16">
    <source>
        <dbReference type="EMBL" id="PJE38097.1"/>
    </source>
</evidence>
<keyword evidence="5 10" id="KW-0812">Transmembrane</keyword>
<feature type="signal peptide" evidence="13">
    <location>
        <begin position="1"/>
        <end position="18"/>
    </location>
</feature>
<dbReference type="InterPro" id="IPR000531">
    <property type="entry name" value="Beta-barrel_TonB"/>
</dbReference>
<evidence type="ECO:0000256" key="13">
    <source>
        <dbReference type="SAM" id="SignalP"/>
    </source>
</evidence>
<dbReference type="PROSITE" id="PS01156">
    <property type="entry name" value="TONB_DEPENDENT_REC_2"/>
    <property type="match status" value="1"/>
</dbReference>
<dbReference type="GO" id="GO:0009279">
    <property type="term" value="C:cell outer membrane"/>
    <property type="evidence" value="ECO:0007669"/>
    <property type="project" value="UniProtKB-SubCell"/>
</dbReference>
<keyword evidence="4 10" id="KW-1134">Transmembrane beta strand</keyword>
<dbReference type="Pfam" id="PF07715">
    <property type="entry name" value="Plug"/>
    <property type="match status" value="1"/>
</dbReference>
<proteinExistence type="inferred from homology"/>
<dbReference type="PANTHER" id="PTHR30069">
    <property type="entry name" value="TONB-DEPENDENT OUTER MEMBRANE RECEPTOR"/>
    <property type="match status" value="1"/>
</dbReference>
<dbReference type="SUPFAM" id="SSF56935">
    <property type="entry name" value="Porins"/>
    <property type="match status" value="1"/>
</dbReference>
<dbReference type="Gene3D" id="2.40.170.20">
    <property type="entry name" value="TonB-dependent receptor, beta-barrel domain"/>
    <property type="match status" value="1"/>
</dbReference>
<evidence type="ECO:0000313" key="17">
    <source>
        <dbReference type="Proteomes" id="UP000231553"/>
    </source>
</evidence>
<keyword evidence="16" id="KW-0675">Receptor</keyword>
<keyword evidence="6 13" id="KW-0732">Signal</keyword>
<keyword evidence="9 10" id="KW-0998">Cell outer membrane</keyword>
<comment type="subcellular location">
    <subcellularLocation>
        <location evidence="1 10">Cell outer membrane</location>
        <topology evidence="1 10">Multi-pass membrane protein</topology>
    </subcellularLocation>
</comment>
<evidence type="ECO:0000256" key="10">
    <source>
        <dbReference type="PROSITE-ProRule" id="PRU01360"/>
    </source>
</evidence>
<dbReference type="GO" id="GO:0015344">
    <property type="term" value="F:siderophore uptake transmembrane transporter activity"/>
    <property type="evidence" value="ECO:0007669"/>
    <property type="project" value="TreeGrafter"/>
</dbReference>
<dbReference type="InterPro" id="IPR010917">
    <property type="entry name" value="TonB_rcpt_CS"/>
</dbReference>
<feature type="domain" description="TonB-dependent receptor plug" evidence="15">
    <location>
        <begin position="46"/>
        <end position="142"/>
    </location>
</feature>
<dbReference type="InterPro" id="IPR036942">
    <property type="entry name" value="Beta-barrel_TonB_sf"/>
</dbReference>
<sequence>MKISIRARLLATATICVAAPIQAQEVIDLDPIRVEADEAQEALGNSEITTEELTARNPQSIKDVFSGESEVTVSGGAAIAQKVLVHGIEESLLSVTIDGARQNKSAFHHTGNVLIDPTLLKRVEISSGLAPADAGPGALAGTIAYETKDARDLLEPGDEFGGIASVGYGSNASDFQRSLTLFGRNEGFEWLLSGTQISGDDYEDGSGNVVPGTEPDLDAISAKLAYTTETGKRFEFSAEQVKDEGTRAMQAGPGGLFFARPDFAGVVGRTSVYLPALSRRQSYTFTYTDEAPEGVWAPTVQLSWNEQYVEAGGAIGSNRSLSGKFENDFDLETGILTAGIDFFHDTARGLGQLNTAGSKETLNNLGLYAQMRQDVTDRVSLSYGARVDTQKFTLADGAEYNESGLSVNAQADVVLTDSLTLNIGAASSWGGFELSEASLINLGGAWVYGTPEPSRANNARIGLRYDRGPWAVSGALFYTKVHDVNDVLTAGRTLFDLTSQGFDGSVGYYASRGFLRLNYTYADVQMSDTTISSTAYYAGRPVGHIFALEGRYDINPHLGIGGTAEIALENNDTAGVGGMSALEGYEVVNLYASYSPPANENVEIRLDLRNLFDETYASRASDGIGLPAVITQLNEPGRSLALSATLKF</sequence>
<dbReference type="GO" id="GO:0044718">
    <property type="term" value="P:siderophore transmembrane transport"/>
    <property type="evidence" value="ECO:0007669"/>
    <property type="project" value="TreeGrafter"/>
</dbReference>
<dbReference type="AlphaFoldDB" id="A0A2M8J5P4"/>
<keyword evidence="3 10" id="KW-0813">Transport</keyword>